<feature type="region of interest" description="Disordered" evidence="2">
    <location>
        <begin position="279"/>
        <end position="328"/>
    </location>
</feature>
<dbReference type="Pfam" id="PF00480">
    <property type="entry name" value="ROK"/>
    <property type="match status" value="1"/>
</dbReference>
<dbReference type="SUPFAM" id="SSF53067">
    <property type="entry name" value="Actin-like ATPase domain"/>
    <property type="match status" value="1"/>
</dbReference>
<dbReference type="InterPro" id="IPR049874">
    <property type="entry name" value="ROK_cs"/>
</dbReference>
<sequence>MTTRSTALLGMVHRNPGVTRADAARLLGVGTGAATELVTRLSRAALLTQAPAAPSGTRGRPTTILLPHPDGPLVLALAITHEAWRLDVVALGGTALASLSERHGGAPWAEVRAAVTVAIKDFLARYGDRLRAIGISVPGPVSRSLRLDAFNSDWHGIDLNDLWPEAGLLVAGNDATLAATAEHRRGAATGAAVALHLRIEAGLGGAVIDDGHPVIGAHGAAGEFGHMPFGDPTVRCGCGAHGCWGTAVDGTALARLLGDPHPRDPVTYARHVIATATRALRSQRSRQDLAGLPPPTEAFPSVTPPTEALPSVTPPTTATPAATPQPAATPLTTTAATAATPLTTAAAPLTTATAATPVSPSPPTTATPLTTATPTMPVITATAPTPVALGALAAGSPYSSGESGPDIDPEAAAEAVRTVGVALGRGIAGLVNALDPDLVTLGGLGVDLLAAVPEVIDAAYRDGLMLIHRESPPPVLPAALPDDEGPIAGAAEEAWSALLPRLT</sequence>
<dbReference type="PANTHER" id="PTHR18964">
    <property type="entry name" value="ROK (REPRESSOR, ORF, KINASE) FAMILY"/>
    <property type="match status" value="1"/>
</dbReference>
<protein>
    <submittedName>
        <fullName evidence="3">ROK family transcriptional regulator</fullName>
    </submittedName>
</protein>
<reference evidence="4" key="1">
    <citation type="journal article" date="2019" name="Int. J. Syst. Evol. Microbiol.">
        <title>The Global Catalogue of Microorganisms (GCM) 10K type strain sequencing project: providing services to taxonomists for standard genome sequencing and annotation.</title>
        <authorList>
            <consortium name="The Broad Institute Genomics Platform"/>
            <consortium name="The Broad Institute Genome Sequencing Center for Infectious Disease"/>
            <person name="Wu L."/>
            <person name="Ma J."/>
        </authorList>
    </citation>
    <scope>NUCLEOTIDE SEQUENCE [LARGE SCALE GENOMIC DNA]</scope>
    <source>
        <strain evidence="4">CCM 7526</strain>
    </source>
</reference>
<organism evidence="3 4">
    <name type="scientific">Actinoplanes sichuanensis</name>
    <dbReference type="NCBI Taxonomy" id="512349"/>
    <lineage>
        <taxon>Bacteria</taxon>
        <taxon>Bacillati</taxon>
        <taxon>Actinomycetota</taxon>
        <taxon>Actinomycetes</taxon>
        <taxon>Micromonosporales</taxon>
        <taxon>Micromonosporaceae</taxon>
        <taxon>Actinoplanes</taxon>
    </lineage>
</organism>
<evidence type="ECO:0000313" key="3">
    <source>
        <dbReference type="EMBL" id="MFD1371309.1"/>
    </source>
</evidence>
<dbReference type="PANTHER" id="PTHR18964:SF149">
    <property type="entry name" value="BIFUNCTIONAL UDP-N-ACETYLGLUCOSAMINE 2-EPIMERASE_N-ACETYLMANNOSAMINE KINASE"/>
    <property type="match status" value="1"/>
</dbReference>
<gene>
    <name evidence="3" type="ORF">ACFQ5G_38775</name>
</gene>
<feature type="region of interest" description="Disordered" evidence="2">
    <location>
        <begin position="352"/>
        <end position="372"/>
    </location>
</feature>
<evidence type="ECO:0000256" key="2">
    <source>
        <dbReference type="SAM" id="MobiDB-lite"/>
    </source>
</evidence>
<evidence type="ECO:0000313" key="4">
    <source>
        <dbReference type="Proteomes" id="UP001597183"/>
    </source>
</evidence>
<dbReference type="Gene3D" id="3.30.420.40">
    <property type="match status" value="3"/>
</dbReference>
<dbReference type="SUPFAM" id="SSF46785">
    <property type="entry name" value="Winged helix' DNA-binding domain"/>
    <property type="match status" value="1"/>
</dbReference>
<dbReference type="RefSeq" id="WP_317789800.1">
    <property type="nucleotide sequence ID" value="NZ_AP028461.1"/>
</dbReference>
<dbReference type="PROSITE" id="PS01125">
    <property type="entry name" value="ROK"/>
    <property type="match status" value="1"/>
</dbReference>
<keyword evidence="4" id="KW-1185">Reference proteome</keyword>
<evidence type="ECO:0000256" key="1">
    <source>
        <dbReference type="ARBA" id="ARBA00006479"/>
    </source>
</evidence>
<dbReference type="Proteomes" id="UP001597183">
    <property type="component" value="Unassembled WGS sequence"/>
</dbReference>
<comment type="similarity">
    <text evidence="1">Belongs to the ROK (NagC/XylR) family.</text>
</comment>
<dbReference type="InterPro" id="IPR000600">
    <property type="entry name" value="ROK"/>
</dbReference>
<accession>A0ABW4ALC9</accession>
<comment type="caution">
    <text evidence="3">The sequence shown here is derived from an EMBL/GenBank/DDBJ whole genome shotgun (WGS) entry which is preliminary data.</text>
</comment>
<proteinExistence type="inferred from homology"/>
<name>A0ABW4ALC9_9ACTN</name>
<dbReference type="InterPro" id="IPR036390">
    <property type="entry name" value="WH_DNA-bd_sf"/>
</dbReference>
<dbReference type="Gene3D" id="1.10.10.10">
    <property type="entry name" value="Winged helix-like DNA-binding domain superfamily/Winged helix DNA-binding domain"/>
    <property type="match status" value="1"/>
</dbReference>
<dbReference type="InterPro" id="IPR043129">
    <property type="entry name" value="ATPase_NBD"/>
</dbReference>
<dbReference type="InterPro" id="IPR036388">
    <property type="entry name" value="WH-like_DNA-bd_sf"/>
</dbReference>
<dbReference type="EMBL" id="JBHTMK010000051">
    <property type="protein sequence ID" value="MFD1371309.1"/>
    <property type="molecule type" value="Genomic_DNA"/>
</dbReference>
<feature type="compositionally biased region" description="Low complexity" evidence="2">
    <location>
        <begin position="308"/>
        <end position="328"/>
    </location>
</feature>